<accession>A0A4R8A4H4</accession>
<sequence length="119" mass="13128">MDEVRVAVEAELRLLLPEVRGSAEAVDALLDPEFVEVGASGRLWDRPAIVEALASGEITDTDPIEATEVAGVRLAEDLVHVTYLSRRTGGAPVRRSSIWRRTDGTWRLYYHQGTPTEKA</sequence>
<dbReference type="EMBL" id="SODF01000001">
    <property type="protein sequence ID" value="TDW24571.1"/>
    <property type="molecule type" value="Genomic_DNA"/>
</dbReference>
<proteinExistence type="predicted"/>
<dbReference type="InterPro" id="IPR027843">
    <property type="entry name" value="DUF4440"/>
</dbReference>
<dbReference type="SUPFAM" id="SSF54427">
    <property type="entry name" value="NTF2-like"/>
    <property type="match status" value="1"/>
</dbReference>
<evidence type="ECO:0000313" key="3">
    <source>
        <dbReference type="Proteomes" id="UP000295447"/>
    </source>
</evidence>
<evidence type="ECO:0000259" key="1">
    <source>
        <dbReference type="Pfam" id="PF14534"/>
    </source>
</evidence>
<comment type="caution">
    <text evidence="2">The sequence shown here is derived from an EMBL/GenBank/DDBJ whole genome shotgun (WGS) entry which is preliminary data.</text>
</comment>
<gene>
    <name evidence="2" type="ORF">EV650_3451</name>
</gene>
<name>A0A4R8A4H4_9ACTN</name>
<dbReference type="Pfam" id="PF14534">
    <property type="entry name" value="DUF4440"/>
    <property type="match status" value="1"/>
</dbReference>
<keyword evidence="3" id="KW-1185">Reference proteome</keyword>
<dbReference type="Gene3D" id="3.10.450.50">
    <property type="match status" value="1"/>
</dbReference>
<feature type="domain" description="DUF4440" evidence="1">
    <location>
        <begin position="10"/>
        <end position="108"/>
    </location>
</feature>
<reference evidence="2 3" key="1">
    <citation type="submission" date="2019-03" db="EMBL/GenBank/DDBJ databases">
        <title>Genomic Encyclopedia of Type Strains, Phase III (KMG-III): the genomes of soil and plant-associated and newly described type strains.</title>
        <authorList>
            <person name="Whitman W."/>
        </authorList>
    </citation>
    <scope>NUCLEOTIDE SEQUENCE [LARGE SCALE GENOMIC DNA]</scope>
    <source>
        <strain evidence="2 3">VKM Ac-2570</strain>
    </source>
</reference>
<protein>
    <recommendedName>
        <fullName evidence="1">DUF4440 domain-containing protein</fullName>
    </recommendedName>
</protein>
<organism evidence="2 3">
    <name type="scientific">Kribbella kalugense</name>
    <dbReference type="NCBI Taxonomy" id="2512221"/>
    <lineage>
        <taxon>Bacteria</taxon>
        <taxon>Bacillati</taxon>
        <taxon>Actinomycetota</taxon>
        <taxon>Actinomycetes</taxon>
        <taxon>Propionibacteriales</taxon>
        <taxon>Kribbellaceae</taxon>
        <taxon>Kribbella</taxon>
    </lineage>
</organism>
<dbReference type="InterPro" id="IPR032710">
    <property type="entry name" value="NTF2-like_dom_sf"/>
</dbReference>
<dbReference type="RefSeq" id="WP_202874572.1">
    <property type="nucleotide sequence ID" value="NZ_SODF01000001.1"/>
</dbReference>
<dbReference type="Proteomes" id="UP000295447">
    <property type="component" value="Unassembled WGS sequence"/>
</dbReference>
<evidence type="ECO:0000313" key="2">
    <source>
        <dbReference type="EMBL" id="TDW24571.1"/>
    </source>
</evidence>
<dbReference type="AlphaFoldDB" id="A0A4R8A4H4"/>